<dbReference type="NCBIfam" id="TIGR00057">
    <property type="entry name" value="L-threonylcarbamoyladenylate synthase"/>
    <property type="match status" value="1"/>
</dbReference>
<evidence type="ECO:0000259" key="1">
    <source>
        <dbReference type="PROSITE" id="PS51163"/>
    </source>
</evidence>
<dbReference type="SUPFAM" id="SSF55821">
    <property type="entry name" value="YrdC/RibB"/>
    <property type="match status" value="1"/>
</dbReference>
<dbReference type="PROSITE" id="PS51163">
    <property type="entry name" value="YRDC"/>
    <property type="match status" value="1"/>
</dbReference>
<dbReference type="EMBL" id="UOEH01000596">
    <property type="protein sequence ID" value="VAW07683.1"/>
    <property type="molecule type" value="Genomic_DNA"/>
</dbReference>
<name>A0A3B0SUI0_9ZZZZ</name>
<reference evidence="2" key="1">
    <citation type="submission" date="2018-06" db="EMBL/GenBank/DDBJ databases">
        <authorList>
            <person name="Zhirakovskaya E."/>
        </authorList>
    </citation>
    <scope>NUCLEOTIDE SEQUENCE</scope>
</reference>
<dbReference type="Gene3D" id="3.90.870.10">
    <property type="entry name" value="DHBP synthase"/>
    <property type="match status" value="1"/>
</dbReference>
<dbReference type="InterPro" id="IPR006070">
    <property type="entry name" value="Sua5-like_dom"/>
</dbReference>
<dbReference type="GO" id="GO:0003725">
    <property type="term" value="F:double-stranded RNA binding"/>
    <property type="evidence" value="ECO:0007669"/>
    <property type="project" value="InterPro"/>
</dbReference>
<evidence type="ECO:0000313" key="2">
    <source>
        <dbReference type="EMBL" id="VAW07683.1"/>
    </source>
</evidence>
<organism evidence="2">
    <name type="scientific">hydrothermal vent metagenome</name>
    <dbReference type="NCBI Taxonomy" id="652676"/>
    <lineage>
        <taxon>unclassified sequences</taxon>
        <taxon>metagenomes</taxon>
        <taxon>ecological metagenomes</taxon>
    </lineage>
</organism>
<accession>A0A3B0SUI0</accession>
<dbReference type="InterPro" id="IPR052532">
    <property type="entry name" value="SUA5_domain"/>
</dbReference>
<dbReference type="PANTHER" id="PTHR42828:SF3">
    <property type="entry name" value="THREONYLCARBAMOYL-AMP SYNTHASE"/>
    <property type="match status" value="1"/>
</dbReference>
<dbReference type="Pfam" id="PF01300">
    <property type="entry name" value="Sua5_yciO_yrdC"/>
    <property type="match status" value="1"/>
</dbReference>
<protein>
    <submittedName>
        <fullName evidence="2">Hypothetical YciO protein, TsaC/YrdC paralog</fullName>
    </submittedName>
</protein>
<dbReference type="PANTHER" id="PTHR42828">
    <property type="entry name" value="DHBP SYNTHASE RIBB-LIKE ALPHA/BETA DOMAIN-CONTAINING PROTEIN"/>
    <property type="match status" value="1"/>
</dbReference>
<sequence>MAYPTDSSGAFGCHIGDKRAMDRIRRIRQTDKNHNFTLVCSDLSEISLYARVDNWAYRLLKSLTPGAYTFILQATREVPKRLQHPKRRTIGLRVPDNAIVHAMLEALGEPIMSSTLLLPGDDLPVSDVVEIEERIGHAIETIVDAGPMGIEPTSVVDLSSGRVEVLRVGRGDVSGLT</sequence>
<proteinExistence type="predicted"/>
<gene>
    <name evidence="2" type="ORF">MNBD_ALPHA05-37</name>
</gene>
<dbReference type="InterPro" id="IPR017945">
    <property type="entry name" value="DHBP_synth_RibB-like_a/b_dom"/>
</dbReference>
<feature type="domain" description="YrdC-like" evidence="1">
    <location>
        <begin position="1"/>
        <end position="171"/>
    </location>
</feature>
<dbReference type="AlphaFoldDB" id="A0A3B0SUI0"/>